<evidence type="ECO:0000259" key="2">
    <source>
        <dbReference type="Pfam" id="PF00296"/>
    </source>
</evidence>
<protein>
    <submittedName>
        <fullName evidence="3">F420-dependent oxidoreductase, MSMEG_4879 family</fullName>
    </submittedName>
</protein>
<evidence type="ECO:0000256" key="1">
    <source>
        <dbReference type="ARBA" id="ARBA00023002"/>
    </source>
</evidence>
<dbReference type="InterPro" id="IPR050564">
    <property type="entry name" value="F420-G6PD/mer"/>
</dbReference>
<dbReference type="EMBL" id="FNON01000002">
    <property type="protein sequence ID" value="SDX23098.1"/>
    <property type="molecule type" value="Genomic_DNA"/>
</dbReference>
<dbReference type="InterPro" id="IPR011251">
    <property type="entry name" value="Luciferase-like_dom"/>
</dbReference>
<dbReference type="OrthoDB" id="7054907at2"/>
<keyword evidence="1" id="KW-0560">Oxidoreductase</keyword>
<dbReference type="NCBIfam" id="TIGR03564">
    <property type="entry name" value="F420_MSMEG_4879"/>
    <property type="match status" value="1"/>
</dbReference>
<dbReference type="STRING" id="589385.SAMN05421504_102745"/>
<evidence type="ECO:0000313" key="4">
    <source>
        <dbReference type="Proteomes" id="UP000199515"/>
    </source>
</evidence>
<reference evidence="3 4" key="1">
    <citation type="submission" date="2016-10" db="EMBL/GenBank/DDBJ databases">
        <authorList>
            <person name="de Groot N.N."/>
        </authorList>
    </citation>
    <scope>NUCLEOTIDE SEQUENCE [LARGE SCALE GENOMIC DNA]</scope>
    <source>
        <strain evidence="3 4">CPCC 202699</strain>
    </source>
</reference>
<proteinExistence type="predicted"/>
<dbReference type="SUPFAM" id="SSF51679">
    <property type="entry name" value="Bacterial luciferase-like"/>
    <property type="match status" value="1"/>
</dbReference>
<dbReference type="InterPro" id="IPR019910">
    <property type="entry name" value="Lucif-like_OxRdtase_MSMEG_4879"/>
</dbReference>
<gene>
    <name evidence="3" type="ORF">SAMN05421504_102745</name>
</gene>
<name>A0A1H3A1J8_9PSEU</name>
<dbReference type="CDD" id="cd01097">
    <property type="entry name" value="Tetrahydromethanopterin_reductase"/>
    <property type="match status" value="1"/>
</dbReference>
<dbReference type="RefSeq" id="WP_091288589.1">
    <property type="nucleotide sequence ID" value="NZ_FNON01000002.1"/>
</dbReference>
<dbReference type="AlphaFoldDB" id="A0A1H3A1J8"/>
<accession>A0A1H3A1J8</accession>
<sequence length="310" mass="32324">MTIGVTIPASDTYAAANLVDEFVVQTREAADAGLSSVWFPQLLDYDAVTVAAVAGREIPGISVGTGVVPLYPRHPLLVSALAQTAQAATGGRFTLGLGLGAKPFLEPVFGQPFPPQIEHLREYLTVLRPLVSGEETEFDGETVSLHPSMPTAVPGAKPVPIVVAAMGPRALAVAGELADGTLPYLAGPKALSTSVVPVIGRAAESAGRPAPKVIAVFPAVVTGEVEATRELLAERLAVYDTIPSYQRILAAEGVSRAAELAVIGDEQTIAAAVGRYFDAGATEVVISQAGVRSSEDRLRTWKLLGELNKR</sequence>
<keyword evidence="4" id="KW-1185">Reference proteome</keyword>
<dbReference type="Gene3D" id="3.20.20.30">
    <property type="entry name" value="Luciferase-like domain"/>
    <property type="match status" value="1"/>
</dbReference>
<feature type="domain" description="Luciferase-like" evidence="2">
    <location>
        <begin position="12"/>
        <end position="282"/>
    </location>
</feature>
<organism evidence="3 4">
    <name type="scientific">Amycolatopsis xylanica</name>
    <dbReference type="NCBI Taxonomy" id="589385"/>
    <lineage>
        <taxon>Bacteria</taxon>
        <taxon>Bacillati</taxon>
        <taxon>Actinomycetota</taxon>
        <taxon>Actinomycetes</taxon>
        <taxon>Pseudonocardiales</taxon>
        <taxon>Pseudonocardiaceae</taxon>
        <taxon>Amycolatopsis</taxon>
    </lineage>
</organism>
<dbReference type="Pfam" id="PF00296">
    <property type="entry name" value="Bac_luciferase"/>
    <property type="match status" value="1"/>
</dbReference>
<dbReference type="GO" id="GO:0016705">
    <property type="term" value="F:oxidoreductase activity, acting on paired donors, with incorporation or reduction of molecular oxygen"/>
    <property type="evidence" value="ECO:0007669"/>
    <property type="project" value="InterPro"/>
</dbReference>
<dbReference type="PANTHER" id="PTHR43244:SF1">
    <property type="entry name" value="5,10-METHYLENETETRAHYDROMETHANOPTERIN REDUCTASE"/>
    <property type="match status" value="1"/>
</dbReference>
<dbReference type="InterPro" id="IPR036661">
    <property type="entry name" value="Luciferase-like_sf"/>
</dbReference>
<dbReference type="PANTHER" id="PTHR43244">
    <property type="match status" value="1"/>
</dbReference>
<dbReference type="Proteomes" id="UP000199515">
    <property type="component" value="Unassembled WGS sequence"/>
</dbReference>
<evidence type="ECO:0000313" key="3">
    <source>
        <dbReference type="EMBL" id="SDX23098.1"/>
    </source>
</evidence>